<keyword evidence="7 14" id="KW-0812">Transmembrane</keyword>
<sequence length="397" mass="41275">MTAFPSAALAAMLAFGGTAMAQQQAPGLAAGAPEVQSAAPEVGAGRGGANGQQPEASERHSATGHPPGGDREAIAPRPPVPVAPITAPPPMTARGGADAAEAELQHALRGGVIQGMVSIPNQAAGILIQPEGRDWREFRTRILTIAGAVLVLGMLGLLALLYLWKGPQRIEAGRSGRSVERYGVLERVNHWMVASSFVLLGLTGLNITFGVHLLRPLLGPENFTALTLGSQAVHHFVAFPFTLGLLVMGAIWARDNLPTWVDVAWVKAGGPLAKGHPPAGRFNAAQKALYWFVLGGGLLAAASGFLLLAPAILDNISLLQVAHIVHAGMAMLMIAAILVHIYVGSIGAEGAFEAMATGRVDYNYAREHNGLWLEEKVQDAHRAAAASPAVARAAGAD</sequence>
<dbReference type="Gene3D" id="1.20.950.20">
    <property type="entry name" value="Transmembrane di-heme cytochromes, Chain C"/>
    <property type="match status" value="1"/>
</dbReference>
<evidence type="ECO:0000256" key="2">
    <source>
        <dbReference type="ARBA" id="ARBA00004651"/>
    </source>
</evidence>
<keyword evidence="12 14" id="KW-0472">Membrane</keyword>
<keyword evidence="11" id="KW-0408">Iron</keyword>
<dbReference type="SUPFAM" id="SSF81342">
    <property type="entry name" value="Transmembrane di-heme cytochromes"/>
    <property type="match status" value="1"/>
</dbReference>
<evidence type="ECO:0000256" key="10">
    <source>
        <dbReference type="ARBA" id="ARBA00022989"/>
    </source>
</evidence>
<feature type="transmembrane region" description="Helical" evidence="14">
    <location>
        <begin position="233"/>
        <end position="253"/>
    </location>
</feature>
<feature type="compositionally biased region" description="Pro residues" evidence="13">
    <location>
        <begin position="76"/>
        <end position="91"/>
    </location>
</feature>
<keyword evidence="5" id="KW-1003">Cell membrane</keyword>
<keyword evidence="4" id="KW-0813">Transport</keyword>
<feature type="transmembrane region" description="Helical" evidence="14">
    <location>
        <begin position="289"/>
        <end position="312"/>
    </location>
</feature>
<dbReference type="PANTHER" id="PTHR30074">
    <property type="entry name" value="FORMATE DEHYDROGENASE, NITRATE-INDUCIBLE, CYTOCHROME B556 FDN SUBUNIT"/>
    <property type="match status" value="1"/>
</dbReference>
<evidence type="ECO:0000256" key="5">
    <source>
        <dbReference type="ARBA" id="ARBA00022475"/>
    </source>
</evidence>
<feature type="transmembrane region" description="Helical" evidence="14">
    <location>
        <begin position="191"/>
        <end position="213"/>
    </location>
</feature>
<dbReference type="PANTHER" id="PTHR30074:SF6">
    <property type="entry name" value="FORMATE DEHYDROGENASE GAMMA SUBUNIT"/>
    <property type="match status" value="1"/>
</dbReference>
<evidence type="ECO:0000256" key="15">
    <source>
        <dbReference type="SAM" id="SignalP"/>
    </source>
</evidence>
<name>A0ABS1D1Z7_9PROT</name>
<keyword evidence="8" id="KW-0479">Metal-binding</keyword>
<evidence type="ECO:0000256" key="9">
    <source>
        <dbReference type="ARBA" id="ARBA00022982"/>
    </source>
</evidence>
<evidence type="ECO:0000256" key="8">
    <source>
        <dbReference type="ARBA" id="ARBA00022723"/>
    </source>
</evidence>
<keyword evidence="18" id="KW-1185">Reference proteome</keyword>
<dbReference type="InterPro" id="IPR006471">
    <property type="entry name" value="Formate_DH_gsu"/>
</dbReference>
<dbReference type="InterPro" id="IPR011577">
    <property type="entry name" value="Cyt_b561_bac/Ni-Hgenase"/>
</dbReference>
<proteinExistence type="inferred from homology"/>
<feature type="chain" id="PRO_5046463350" evidence="15">
    <location>
        <begin position="22"/>
        <end position="397"/>
    </location>
</feature>
<comment type="cofactor">
    <cofactor evidence="1">
        <name>heme</name>
        <dbReference type="ChEBI" id="CHEBI:30413"/>
    </cofactor>
</comment>
<evidence type="ECO:0000313" key="18">
    <source>
        <dbReference type="Proteomes" id="UP000697995"/>
    </source>
</evidence>
<dbReference type="Proteomes" id="UP000697995">
    <property type="component" value="Unassembled WGS sequence"/>
</dbReference>
<reference evidence="17 18" key="1">
    <citation type="journal article" date="2020" name="Microorganisms">
        <title>Osmotic Adaptation and Compatible Solute Biosynthesis of Phototrophic Bacteria as Revealed from Genome Analyses.</title>
        <authorList>
            <person name="Imhoff J.F."/>
            <person name="Rahn T."/>
            <person name="Kunzel S."/>
            <person name="Keller A."/>
            <person name="Neulinger S.C."/>
        </authorList>
    </citation>
    <scope>NUCLEOTIDE SEQUENCE [LARGE SCALE GENOMIC DNA]</scope>
    <source>
        <strain evidence="17 18">DSM 15382</strain>
    </source>
</reference>
<evidence type="ECO:0000256" key="1">
    <source>
        <dbReference type="ARBA" id="ARBA00001971"/>
    </source>
</evidence>
<comment type="similarity">
    <text evidence="3">Belongs to the formate dehydrogenase gamma subunit family.</text>
</comment>
<dbReference type="InterPro" id="IPR016174">
    <property type="entry name" value="Di-haem_cyt_TM"/>
</dbReference>
<feature type="domain" description="Cytochrome b561 bacterial/Ni-hydrogenase" evidence="16">
    <location>
        <begin position="181"/>
        <end position="357"/>
    </location>
</feature>
<dbReference type="RefSeq" id="WP_133221967.1">
    <property type="nucleotide sequence ID" value="NZ_NRSG01000192.1"/>
</dbReference>
<keyword evidence="15" id="KW-0732">Signal</keyword>
<evidence type="ECO:0000256" key="12">
    <source>
        <dbReference type="ARBA" id="ARBA00023136"/>
    </source>
</evidence>
<protein>
    <submittedName>
        <fullName evidence="17">Formate dehydrogenase subunit gamma</fullName>
    </submittedName>
</protein>
<accession>A0ABS1D1Z7</accession>
<feature type="signal peptide" evidence="15">
    <location>
        <begin position="1"/>
        <end position="21"/>
    </location>
</feature>
<evidence type="ECO:0000313" key="17">
    <source>
        <dbReference type="EMBL" id="MBK1660586.1"/>
    </source>
</evidence>
<organism evidence="17 18">
    <name type="scientific">Paracraurococcus ruber</name>
    <dbReference type="NCBI Taxonomy" id="77675"/>
    <lineage>
        <taxon>Bacteria</taxon>
        <taxon>Pseudomonadati</taxon>
        <taxon>Pseudomonadota</taxon>
        <taxon>Alphaproteobacteria</taxon>
        <taxon>Acetobacterales</taxon>
        <taxon>Roseomonadaceae</taxon>
        <taxon>Paracraurococcus</taxon>
    </lineage>
</organism>
<comment type="caution">
    <text evidence="17">The sequence shown here is derived from an EMBL/GenBank/DDBJ whole genome shotgun (WGS) entry which is preliminary data.</text>
</comment>
<feature type="transmembrane region" description="Helical" evidence="14">
    <location>
        <begin position="142"/>
        <end position="164"/>
    </location>
</feature>
<gene>
    <name evidence="17" type="ORF">CKO45_20395</name>
</gene>
<evidence type="ECO:0000256" key="11">
    <source>
        <dbReference type="ARBA" id="ARBA00023004"/>
    </source>
</evidence>
<evidence type="ECO:0000256" key="14">
    <source>
        <dbReference type="SAM" id="Phobius"/>
    </source>
</evidence>
<keyword evidence="9" id="KW-0249">Electron transport</keyword>
<evidence type="ECO:0000256" key="6">
    <source>
        <dbReference type="ARBA" id="ARBA00022617"/>
    </source>
</evidence>
<evidence type="ECO:0000256" key="4">
    <source>
        <dbReference type="ARBA" id="ARBA00022448"/>
    </source>
</evidence>
<comment type="subcellular location">
    <subcellularLocation>
        <location evidence="2">Cell membrane</location>
        <topology evidence="2">Multi-pass membrane protein</topology>
    </subcellularLocation>
</comment>
<dbReference type="Pfam" id="PF01292">
    <property type="entry name" value="Ni_hydr_CYTB"/>
    <property type="match status" value="1"/>
</dbReference>
<evidence type="ECO:0000256" key="13">
    <source>
        <dbReference type="SAM" id="MobiDB-lite"/>
    </source>
</evidence>
<dbReference type="InterPro" id="IPR051817">
    <property type="entry name" value="FDH_cytochrome_b556_subunit"/>
</dbReference>
<evidence type="ECO:0000259" key="16">
    <source>
        <dbReference type="Pfam" id="PF01292"/>
    </source>
</evidence>
<dbReference type="EMBL" id="NRSG01000192">
    <property type="protein sequence ID" value="MBK1660586.1"/>
    <property type="molecule type" value="Genomic_DNA"/>
</dbReference>
<dbReference type="NCBIfam" id="TIGR01583">
    <property type="entry name" value="formate-DH-gamm"/>
    <property type="match status" value="1"/>
</dbReference>
<evidence type="ECO:0000256" key="3">
    <source>
        <dbReference type="ARBA" id="ARBA00010747"/>
    </source>
</evidence>
<feature type="region of interest" description="Disordered" evidence="13">
    <location>
        <begin position="31"/>
        <end position="95"/>
    </location>
</feature>
<evidence type="ECO:0000256" key="7">
    <source>
        <dbReference type="ARBA" id="ARBA00022692"/>
    </source>
</evidence>
<feature type="transmembrane region" description="Helical" evidence="14">
    <location>
        <begin position="324"/>
        <end position="343"/>
    </location>
</feature>
<keyword evidence="6" id="KW-0349">Heme</keyword>
<keyword evidence="10 14" id="KW-1133">Transmembrane helix</keyword>